<dbReference type="VEuPathDB" id="VectorBase:RSAN_050075"/>
<dbReference type="SUPFAM" id="SSF54001">
    <property type="entry name" value="Cysteine proteinases"/>
    <property type="match status" value="1"/>
</dbReference>
<evidence type="ECO:0000256" key="4">
    <source>
        <dbReference type="SAM" id="MobiDB-lite"/>
    </source>
</evidence>
<dbReference type="GO" id="GO:0006508">
    <property type="term" value="P:proteolysis"/>
    <property type="evidence" value="ECO:0007669"/>
    <property type="project" value="InterPro"/>
</dbReference>
<evidence type="ECO:0000256" key="2">
    <source>
        <dbReference type="ARBA" id="ARBA00023157"/>
    </source>
</evidence>
<name>A0A9D4SR34_RHISA</name>
<keyword evidence="2" id="KW-1015">Disulfide bond</keyword>
<dbReference type="InterPro" id="IPR013128">
    <property type="entry name" value="Peptidase_C1A"/>
</dbReference>
<dbReference type="InterPro" id="IPR038765">
    <property type="entry name" value="Papain-like_cys_pep_sf"/>
</dbReference>
<feature type="domain" description="Peptidase C1A papain C-terminal" evidence="5">
    <location>
        <begin position="550"/>
        <end position="764"/>
    </location>
</feature>
<dbReference type="Pfam" id="PF00112">
    <property type="entry name" value="Peptidase_C1"/>
    <property type="match status" value="1"/>
</dbReference>
<dbReference type="GO" id="GO:0008234">
    <property type="term" value="F:cysteine-type peptidase activity"/>
    <property type="evidence" value="ECO:0007669"/>
    <property type="project" value="InterPro"/>
</dbReference>
<dbReference type="InterPro" id="IPR000668">
    <property type="entry name" value="Peptidase_C1A_C"/>
</dbReference>
<reference evidence="6" key="2">
    <citation type="submission" date="2021-09" db="EMBL/GenBank/DDBJ databases">
        <authorList>
            <person name="Jia N."/>
            <person name="Wang J."/>
            <person name="Shi W."/>
            <person name="Du L."/>
            <person name="Sun Y."/>
            <person name="Zhan W."/>
            <person name="Jiang J."/>
            <person name="Wang Q."/>
            <person name="Zhang B."/>
            <person name="Ji P."/>
            <person name="Sakyi L.B."/>
            <person name="Cui X."/>
            <person name="Yuan T."/>
            <person name="Jiang B."/>
            <person name="Yang W."/>
            <person name="Lam T.T.-Y."/>
            <person name="Chang Q."/>
            <person name="Ding S."/>
            <person name="Wang X."/>
            <person name="Zhu J."/>
            <person name="Ruan X."/>
            <person name="Zhao L."/>
            <person name="Wei J."/>
            <person name="Que T."/>
            <person name="Du C."/>
            <person name="Cheng J."/>
            <person name="Dai P."/>
            <person name="Han X."/>
            <person name="Huang E."/>
            <person name="Gao Y."/>
            <person name="Liu J."/>
            <person name="Shao H."/>
            <person name="Ye R."/>
            <person name="Li L."/>
            <person name="Wei W."/>
            <person name="Wang X."/>
            <person name="Wang C."/>
            <person name="Huo Q."/>
            <person name="Li W."/>
            <person name="Guo W."/>
            <person name="Chen H."/>
            <person name="Chen S."/>
            <person name="Zhou L."/>
            <person name="Zhou L."/>
            <person name="Ni X."/>
            <person name="Tian J."/>
            <person name="Zhou Y."/>
            <person name="Sheng Y."/>
            <person name="Liu T."/>
            <person name="Pan Y."/>
            <person name="Xia L."/>
            <person name="Li J."/>
            <person name="Zhao F."/>
            <person name="Cao W."/>
        </authorList>
    </citation>
    <scope>NUCLEOTIDE SEQUENCE</scope>
    <source>
        <strain evidence="6">Rsan-2018</strain>
        <tissue evidence="6">Larvae</tissue>
    </source>
</reference>
<dbReference type="Proteomes" id="UP000821837">
    <property type="component" value="Chromosome 8"/>
</dbReference>
<dbReference type="PROSITE" id="PS00640">
    <property type="entry name" value="THIOL_PROTEASE_ASN"/>
    <property type="match status" value="1"/>
</dbReference>
<feature type="region of interest" description="Disordered" evidence="4">
    <location>
        <begin position="357"/>
        <end position="447"/>
    </location>
</feature>
<dbReference type="PANTHER" id="PTHR12411">
    <property type="entry name" value="CYSTEINE PROTEASE FAMILY C1-RELATED"/>
    <property type="match status" value="1"/>
</dbReference>
<feature type="compositionally biased region" description="Polar residues" evidence="4">
    <location>
        <begin position="369"/>
        <end position="400"/>
    </location>
</feature>
<gene>
    <name evidence="6" type="ORF">HPB52_023543</name>
</gene>
<dbReference type="EMBL" id="JABSTV010001254">
    <property type="protein sequence ID" value="KAH7940356.1"/>
    <property type="molecule type" value="Genomic_DNA"/>
</dbReference>
<keyword evidence="3" id="KW-0175">Coiled coil</keyword>
<dbReference type="InterPro" id="IPR025661">
    <property type="entry name" value="Pept_asp_AS"/>
</dbReference>
<feature type="coiled-coil region" evidence="3">
    <location>
        <begin position="112"/>
        <end position="139"/>
    </location>
</feature>
<feature type="region of interest" description="Disordered" evidence="4">
    <location>
        <begin position="552"/>
        <end position="574"/>
    </location>
</feature>
<reference evidence="6" key="1">
    <citation type="journal article" date="2020" name="Cell">
        <title>Large-Scale Comparative Analyses of Tick Genomes Elucidate Their Genetic Diversity and Vector Capacities.</title>
        <authorList>
            <consortium name="Tick Genome and Microbiome Consortium (TIGMIC)"/>
            <person name="Jia N."/>
            <person name="Wang J."/>
            <person name="Shi W."/>
            <person name="Du L."/>
            <person name="Sun Y."/>
            <person name="Zhan W."/>
            <person name="Jiang J.F."/>
            <person name="Wang Q."/>
            <person name="Zhang B."/>
            <person name="Ji P."/>
            <person name="Bell-Sakyi L."/>
            <person name="Cui X.M."/>
            <person name="Yuan T.T."/>
            <person name="Jiang B.G."/>
            <person name="Yang W.F."/>
            <person name="Lam T.T."/>
            <person name="Chang Q.C."/>
            <person name="Ding S.J."/>
            <person name="Wang X.J."/>
            <person name="Zhu J.G."/>
            <person name="Ruan X.D."/>
            <person name="Zhao L."/>
            <person name="Wei J.T."/>
            <person name="Ye R.Z."/>
            <person name="Que T.C."/>
            <person name="Du C.H."/>
            <person name="Zhou Y.H."/>
            <person name="Cheng J.X."/>
            <person name="Dai P.F."/>
            <person name="Guo W.B."/>
            <person name="Han X.H."/>
            <person name="Huang E.J."/>
            <person name="Li L.F."/>
            <person name="Wei W."/>
            <person name="Gao Y.C."/>
            <person name="Liu J.Z."/>
            <person name="Shao H.Z."/>
            <person name="Wang X."/>
            <person name="Wang C.C."/>
            <person name="Yang T.C."/>
            <person name="Huo Q.B."/>
            <person name="Li W."/>
            <person name="Chen H.Y."/>
            <person name="Chen S.E."/>
            <person name="Zhou L.G."/>
            <person name="Ni X.B."/>
            <person name="Tian J.H."/>
            <person name="Sheng Y."/>
            <person name="Liu T."/>
            <person name="Pan Y.S."/>
            <person name="Xia L.Y."/>
            <person name="Li J."/>
            <person name="Zhao F."/>
            <person name="Cao W.C."/>
        </authorList>
    </citation>
    <scope>NUCLEOTIDE SEQUENCE</scope>
    <source>
        <strain evidence="6">Rsan-2018</strain>
    </source>
</reference>
<dbReference type="VEuPathDB" id="VectorBase:RSAN_031806"/>
<protein>
    <recommendedName>
        <fullName evidence="5">Peptidase C1A papain C-terminal domain-containing protein</fullName>
    </recommendedName>
</protein>
<dbReference type="AlphaFoldDB" id="A0A9D4SR34"/>
<feature type="compositionally biased region" description="Basic and acidic residues" evidence="4">
    <location>
        <begin position="10"/>
        <end position="20"/>
    </location>
</feature>
<dbReference type="SMART" id="SM00645">
    <property type="entry name" value="Pept_C1"/>
    <property type="match status" value="1"/>
</dbReference>
<feature type="region of interest" description="Disordered" evidence="4">
    <location>
        <begin position="1"/>
        <end position="36"/>
    </location>
</feature>
<sequence length="767" mass="84843">MAQPTGCESTELHGEGETTPRDGATPPRTSSSDSEATIVESLLTTLDSSTMATATKKRLFDELRVRGLRCSTRKDEVIARLIRANTTRQALEPTDSSTNDQAADDDESQAHLEMLSTDNARLRAELNSLRAQLNCATASEQLIRHCTTAPTKTRNAPPRRLFQRMGENHPWPRSSPRLGTPTTSPIQIHFTSDTSSSIPTFSGTPQQSAHEWIAQVERIAALAHCTPSLTLVMAASRLTRSAKDWHSAYGSQHDTWEQWKEALTHRFKRKLTMQEFLDLHTKRRLQSHETIVEYMYSKNAILNKAPYLLAEEERICLILSGIEDDTWANPLPAQLCGTVTELIDRAALLDARRRMSVCADNDKKPPPSTTSRGQGSNQRVPASSSVNLPTANSRSDSSGAQRRGPPLLVRASTAATSVTCPMIVASRKRQQRSERTRNERRGTTAATEQGLHASELFFAFDGRHITNWVRGANISIMSANALTDDIPTQAWVSREDIEVLSRSIRPTLAATLDVTLGPTNVVVDLILGSDWRRVASVDVTFDTSNDVTIVPVEPTGKSSSSEVPPPKQGTPHRTGETLIASFCRQSNENVFKDDGFMRLNTKCPAPDEDFTSLFEDVTRSITKDATEAERDQRGYGTIATERHGRRRTGAIFGRAVSNEEVMRLALVHGGPIAVGFEVYPDFQAYSGGVYQHTTLHRQLGAPFDPFELTNHAVLVVGYGFDEHSQLPYWTVKNSWGPEWGESGFFRIRRGNDECGIESLAVEVEPIP</sequence>
<evidence type="ECO:0000313" key="7">
    <source>
        <dbReference type="Proteomes" id="UP000821837"/>
    </source>
</evidence>
<comment type="caution">
    <text evidence="6">The sequence shown here is derived from an EMBL/GenBank/DDBJ whole genome shotgun (WGS) entry which is preliminary data.</text>
</comment>
<proteinExistence type="inferred from homology"/>
<keyword evidence="7" id="KW-1185">Reference proteome</keyword>
<evidence type="ECO:0000313" key="6">
    <source>
        <dbReference type="EMBL" id="KAH7940356.1"/>
    </source>
</evidence>
<comment type="similarity">
    <text evidence="1">Belongs to the peptidase C1 family.</text>
</comment>
<feature type="compositionally biased region" description="Basic and acidic residues" evidence="4">
    <location>
        <begin position="431"/>
        <end position="442"/>
    </location>
</feature>
<evidence type="ECO:0000259" key="5">
    <source>
        <dbReference type="SMART" id="SM00645"/>
    </source>
</evidence>
<accession>A0A9D4SR34</accession>
<organism evidence="6 7">
    <name type="scientific">Rhipicephalus sanguineus</name>
    <name type="common">Brown dog tick</name>
    <name type="synonym">Ixodes sanguineus</name>
    <dbReference type="NCBI Taxonomy" id="34632"/>
    <lineage>
        <taxon>Eukaryota</taxon>
        <taxon>Metazoa</taxon>
        <taxon>Ecdysozoa</taxon>
        <taxon>Arthropoda</taxon>
        <taxon>Chelicerata</taxon>
        <taxon>Arachnida</taxon>
        <taxon>Acari</taxon>
        <taxon>Parasitiformes</taxon>
        <taxon>Ixodida</taxon>
        <taxon>Ixodoidea</taxon>
        <taxon>Ixodidae</taxon>
        <taxon>Rhipicephalinae</taxon>
        <taxon>Rhipicephalus</taxon>
        <taxon>Rhipicephalus</taxon>
    </lineage>
</organism>
<evidence type="ECO:0000256" key="3">
    <source>
        <dbReference type="SAM" id="Coils"/>
    </source>
</evidence>
<dbReference type="Gene3D" id="3.90.70.10">
    <property type="entry name" value="Cysteine proteinases"/>
    <property type="match status" value="1"/>
</dbReference>
<dbReference type="InterPro" id="IPR025660">
    <property type="entry name" value="Pept_his_AS"/>
</dbReference>
<evidence type="ECO:0000256" key="1">
    <source>
        <dbReference type="ARBA" id="ARBA00008455"/>
    </source>
</evidence>
<dbReference type="PROSITE" id="PS00639">
    <property type="entry name" value="THIOL_PROTEASE_HIS"/>
    <property type="match status" value="1"/>
</dbReference>